<dbReference type="RefSeq" id="WP_126823103.1">
    <property type="nucleotide sequence ID" value="NZ_JBHLWU010000001.1"/>
</dbReference>
<gene>
    <name evidence="2" type="ORF">CBF30_04340</name>
</gene>
<comment type="caution">
    <text evidence="2">The sequence shown here is derived from an EMBL/GenBank/DDBJ whole genome shotgun (WGS) entry which is preliminary data.</text>
</comment>
<reference evidence="2 3" key="1">
    <citation type="submission" date="2017-05" db="EMBL/GenBank/DDBJ databases">
        <title>Vagococcus spp. assemblies.</title>
        <authorList>
            <person name="Gulvik C.A."/>
        </authorList>
    </citation>
    <scope>NUCLEOTIDE SEQUENCE [LARGE SCALE GENOMIC DNA]</scope>
    <source>
        <strain evidence="2 3">DSM 24756</strain>
    </source>
</reference>
<feature type="compositionally biased region" description="Low complexity" evidence="1">
    <location>
        <begin position="34"/>
        <end position="60"/>
    </location>
</feature>
<organism evidence="2 3">
    <name type="scientific">Vagococcus entomophilus</name>
    <dbReference type="NCBI Taxonomy" id="1160095"/>
    <lineage>
        <taxon>Bacteria</taxon>
        <taxon>Bacillati</taxon>
        <taxon>Bacillota</taxon>
        <taxon>Bacilli</taxon>
        <taxon>Lactobacillales</taxon>
        <taxon>Enterococcaceae</taxon>
        <taxon>Vagococcus</taxon>
    </lineage>
</organism>
<keyword evidence="3" id="KW-1185">Reference proteome</keyword>
<accession>A0A430AKG8</accession>
<dbReference type="Proteomes" id="UP000288669">
    <property type="component" value="Unassembled WGS sequence"/>
</dbReference>
<proteinExistence type="predicted"/>
<evidence type="ECO:0008006" key="4">
    <source>
        <dbReference type="Google" id="ProtNLM"/>
    </source>
</evidence>
<feature type="region of interest" description="Disordered" evidence="1">
    <location>
        <begin position="23"/>
        <end position="66"/>
    </location>
</feature>
<dbReference type="OrthoDB" id="1656098at2"/>
<evidence type="ECO:0000256" key="1">
    <source>
        <dbReference type="SAM" id="MobiDB-lite"/>
    </source>
</evidence>
<dbReference type="EMBL" id="NGJZ01000001">
    <property type="protein sequence ID" value="RSU08474.1"/>
    <property type="molecule type" value="Genomic_DNA"/>
</dbReference>
<evidence type="ECO:0000313" key="2">
    <source>
        <dbReference type="EMBL" id="RSU08474.1"/>
    </source>
</evidence>
<dbReference type="PROSITE" id="PS51257">
    <property type="entry name" value="PROKAR_LIPOPROTEIN"/>
    <property type="match status" value="1"/>
</dbReference>
<protein>
    <recommendedName>
        <fullName evidence="4">Lipoprotein</fullName>
    </recommendedName>
</protein>
<dbReference type="AlphaFoldDB" id="A0A430AKG8"/>
<sequence length="171" mass="19257">MKKVVLLCVLGISLLGGCKKEEVSKTNHTDSTESVESNESYDSYSYSEQESSSSSSFKLSKPSDKSSFRTDITYDNLARTPNQYEGEYFKLTGKVLQVLEADSETQMRLAVDGDYDHVIYTRISKFSMESRILENDQITIYAQSLGLVSYSSTLGGKITIPDSETYYYEMN</sequence>
<evidence type="ECO:0000313" key="3">
    <source>
        <dbReference type="Proteomes" id="UP000288669"/>
    </source>
</evidence>
<name>A0A430AKG8_9ENTE</name>